<feature type="transmembrane region" description="Helical" evidence="1">
    <location>
        <begin position="210"/>
        <end position="230"/>
    </location>
</feature>
<keyword evidence="3" id="KW-1185">Reference proteome</keyword>
<proteinExistence type="predicted"/>
<dbReference type="RefSeq" id="XP_065329438.1">
    <property type="nucleotide sequence ID" value="XM_065473366.1"/>
</dbReference>
<evidence type="ECO:0000256" key="1">
    <source>
        <dbReference type="SAM" id="Phobius"/>
    </source>
</evidence>
<evidence type="ECO:0000313" key="3">
    <source>
        <dbReference type="Proteomes" id="UP001334084"/>
    </source>
</evidence>
<accession>A0AAX4JBH5</accession>
<reference evidence="2" key="1">
    <citation type="journal article" date="2024" name="BMC Genomics">
        <title>Functional annotation of a divergent genome using sequence and structure-based similarity.</title>
        <authorList>
            <person name="Svedberg D."/>
            <person name="Winiger R.R."/>
            <person name="Berg A."/>
            <person name="Sharma H."/>
            <person name="Tellgren-Roth C."/>
            <person name="Debrunner-Vossbrinck B.A."/>
            <person name="Vossbrinck C.R."/>
            <person name="Barandun J."/>
        </authorList>
    </citation>
    <scope>NUCLEOTIDE SEQUENCE</scope>
    <source>
        <strain evidence="2">Illinois isolate</strain>
    </source>
</reference>
<feature type="transmembrane region" description="Helical" evidence="1">
    <location>
        <begin position="127"/>
        <end position="147"/>
    </location>
</feature>
<dbReference type="GeneID" id="90541109"/>
<feature type="transmembrane region" description="Helical" evidence="1">
    <location>
        <begin position="12"/>
        <end position="29"/>
    </location>
</feature>
<dbReference type="EMBL" id="CP142729">
    <property type="protein sequence ID" value="WUR03293.1"/>
    <property type="molecule type" value="Genomic_DNA"/>
</dbReference>
<keyword evidence="1" id="KW-0812">Transmembrane</keyword>
<sequence>MKLIISPQPHYFAMLLSLTNILFFTKKISKNITTNSYINQDKSTRHKKTLLMFTLYLTLLFFILYSFSSSFIGYRKNQIIYRSIQSNDYYDILKYIEIIYETLLKSSLFLTLVIFIPLVFTKNNIDLIINFILIYSGIRIISYPLLIHILREYSYFSTFILEIFQISETLLLIFVFVKILNNKKIVEDCNLIETYEHEYIYLKIIKKCKFIIGELGLELVYRIVLVYFMINNIENINKWMNIIYIMKIGYIQMMIMSVETVIFCKEQETFDNLMNFTEVHNELKKSKV</sequence>
<gene>
    <name evidence="2" type="ORF">VNE69_04119</name>
</gene>
<feature type="transmembrane region" description="Helical" evidence="1">
    <location>
        <begin position="50"/>
        <end position="67"/>
    </location>
</feature>
<protein>
    <submittedName>
        <fullName evidence="2">Membrane protein</fullName>
    </submittedName>
</protein>
<feature type="transmembrane region" description="Helical" evidence="1">
    <location>
        <begin position="153"/>
        <end position="177"/>
    </location>
</feature>
<dbReference type="Proteomes" id="UP001334084">
    <property type="component" value="Chromosome 4"/>
</dbReference>
<feature type="transmembrane region" description="Helical" evidence="1">
    <location>
        <begin position="98"/>
        <end position="120"/>
    </location>
</feature>
<name>A0AAX4JBH5_9MICR</name>
<organism evidence="2 3">
    <name type="scientific">Vairimorpha necatrix</name>
    <dbReference type="NCBI Taxonomy" id="6039"/>
    <lineage>
        <taxon>Eukaryota</taxon>
        <taxon>Fungi</taxon>
        <taxon>Fungi incertae sedis</taxon>
        <taxon>Microsporidia</taxon>
        <taxon>Nosematidae</taxon>
        <taxon>Vairimorpha</taxon>
    </lineage>
</organism>
<evidence type="ECO:0000313" key="2">
    <source>
        <dbReference type="EMBL" id="WUR03293.1"/>
    </source>
</evidence>
<keyword evidence="1" id="KW-0472">Membrane</keyword>
<dbReference type="KEGG" id="vnx:VNE69_04119"/>
<dbReference type="AlphaFoldDB" id="A0AAX4JBH5"/>
<keyword evidence="1" id="KW-1133">Transmembrane helix</keyword>
<feature type="transmembrane region" description="Helical" evidence="1">
    <location>
        <begin position="242"/>
        <end position="264"/>
    </location>
</feature>